<dbReference type="InterPro" id="IPR042099">
    <property type="entry name" value="ANL_N_sf"/>
</dbReference>
<dbReference type="GO" id="GO:0018114">
    <property type="term" value="F:threonine racemase activity"/>
    <property type="evidence" value="ECO:0007669"/>
    <property type="project" value="TreeGrafter"/>
</dbReference>
<evidence type="ECO:0000313" key="8">
    <source>
        <dbReference type="Proteomes" id="UP001281410"/>
    </source>
</evidence>
<feature type="domain" description="AMP-dependent synthetase/ligase" evidence="6">
    <location>
        <begin position="11"/>
        <end position="121"/>
    </location>
</feature>
<gene>
    <name evidence="7" type="ORF">Dsin_006913</name>
</gene>
<dbReference type="GO" id="GO:0008721">
    <property type="term" value="F:D-serine ammonia-lyase activity"/>
    <property type="evidence" value="ECO:0007669"/>
    <property type="project" value="TreeGrafter"/>
</dbReference>
<protein>
    <recommendedName>
        <fullName evidence="9">AMP-dependent synthetase/ligase domain-containing protein</fullName>
    </recommendedName>
</protein>
<dbReference type="SUPFAM" id="SSF56801">
    <property type="entry name" value="Acetyl-CoA synthetase-like"/>
    <property type="match status" value="1"/>
</dbReference>
<dbReference type="InterPro" id="IPR036052">
    <property type="entry name" value="TrpB-like_PALP_sf"/>
</dbReference>
<evidence type="ECO:0000256" key="1">
    <source>
        <dbReference type="ARBA" id="ARBA00001933"/>
    </source>
</evidence>
<dbReference type="AlphaFoldDB" id="A0AAE0AZ75"/>
<evidence type="ECO:0000256" key="4">
    <source>
        <dbReference type="ARBA" id="ARBA00023239"/>
    </source>
</evidence>
<name>A0AAE0AZ75_9ROSI</name>
<dbReference type="GO" id="GO:0006563">
    <property type="term" value="P:L-serine metabolic process"/>
    <property type="evidence" value="ECO:0007669"/>
    <property type="project" value="UniProtKB-ARBA"/>
</dbReference>
<dbReference type="Gene3D" id="3.40.50.12780">
    <property type="entry name" value="N-terminal domain of ligase-like"/>
    <property type="match status" value="1"/>
</dbReference>
<dbReference type="EMBL" id="JANJYJ010000002">
    <property type="protein sequence ID" value="KAK3227051.1"/>
    <property type="molecule type" value="Genomic_DNA"/>
</dbReference>
<keyword evidence="4" id="KW-0456">Lyase</keyword>
<reference evidence="7" key="1">
    <citation type="journal article" date="2023" name="Plant J.">
        <title>Genome sequences and population genomics provide insights into the demographic history, inbreeding, and mutation load of two 'living fossil' tree species of Dipteronia.</title>
        <authorList>
            <person name="Feng Y."/>
            <person name="Comes H.P."/>
            <person name="Chen J."/>
            <person name="Zhu S."/>
            <person name="Lu R."/>
            <person name="Zhang X."/>
            <person name="Li P."/>
            <person name="Qiu J."/>
            <person name="Olsen K.M."/>
            <person name="Qiu Y."/>
        </authorList>
    </citation>
    <scope>NUCLEOTIDE SEQUENCE</scope>
    <source>
        <strain evidence="7">NBL</strain>
    </source>
</reference>
<evidence type="ECO:0000259" key="5">
    <source>
        <dbReference type="Pfam" id="PF00291"/>
    </source>
</evidence>
<dbReference type="GO" id="GO:0070179">
    <property type="term" value="P:D-serine biosynthetic process"/>
    <property type="evidence" value="ECO:0007669"/>
    <property type="project" value="TreeGrafter"/>
</dbReference>
<dbReference type="GO" id="GO:0030378">
    <property type="term" value="F:serine racemase activity"/>
    <property type="evidence" value="ECO:0007669"/>
    <property type="project" value="TreeGrafter"/>
</dbReference>
<comment type="cofactor">
    <cofactor evidence="1">
        <name>pyridoxal 5'-phosphate</name>
        <dbReference type="ChEBI" id="CHEBI:597326"/>
    </cofactor>
</comment>
<dbReference type="Pfam" id="PF00291">
    <property type="entry name" value="PALP"/>
    <property type="match status" value="1"/>
</dbReference>
<dbReference type="Proteomes" id="UP001281410">
    <property type="component" value="Unassembled WGS sequence"/>
</dbReference>
<dbReference type="GO" id="GO:0000287">
    <property type="term" value="F:magnesium ion binding"/>
    <property type="evidence" value="ECO:0007669"/>
    <property type="project" value="TreeGrafter"/>
</dbReference>
<evidence type="ECO:0000256" key="3">
    <source>
        <dbReference type="ARBA" id="ARBA00022898"/>
    </source>
</evidence>
<dbReference type="FunFam" id="3.40.50.1100:FF:000005">
    <property type="entry name" value="Threonine dehydratase catabolic"/>
    <property type="match status" value="1"/>
</dbReference>
<proteinExistence type="inferred from homology"/>
<feature type="domain" description="Tryptophan synthase beta chain-like PALP" evidence="5">
    <location>
        <begin position="133"/>
        <end position="208"/>
    </location>
</feature>
<dbReference type="InterPro" id="IPR000873">
    <property type="entry name" value="AMP-dep_synth/lig_dom"/>
</dbReference>
<dbReference type="GO" id="GO:0030170">
    <property type="term" value="F:pyridoxal phosphate binding"/>
    <property type="evidence" value="ECO:0007669"/>
    <property type="project" value="TreeGrafter"/>
</dbReference>
<comment type="caution">
    <text evidence="7">The sequence shown here is derived from an EMBL/GenBank/DDBJ whole genome shotgun (WGS) entry which is preliminary data.</text>
</comment>
<keyword evidence="3" id="KW-0663">Pyridoxal phosphate</keyword>
<dbReference type="SUPFAM" id="SSF53686">
    <property type="entry name" value="Tryptophan synthase beta subunit-like PLP-dependent enzymes"/>
    <property type="match status" value="1"/>
</dbReference>
<dbReference type="InterPro" id="IPR001926">
    <property type="entry name" value="TrpB-like_PALP"/>
</dbReference>
<evidence type="ECO:0000313" key="7">
    <source>
        <dbReference type="EMBL" id="KAK3227051.1"/>
    </source>
</evidence>
<comment type="similarity">
    <text evidence="2">Belongs to the serine/threonine dehydratase family.</text>
</comment>
<dbReference type="GO" id="GO:0003941">
    <property type="term" value="F:L-serine ammonia-lyase activity"/>
    <property type="evidence" value="ECO:0007669"/>
    <property type="project" value="TreeGrafter"/>
</dbReference>
<dbReference type="PANTHER" id="PTHR43050">
    <property type="entry name" value="SERINE / THREONINE RACEMASE FAMILY MEMBER"/>
    <property type="match status" value="1"/>
</dbReference>
<evidence type="ECO:0000256" key="2">
    <source>
        <dbReference type="ARBA" id="ARBA00010869"/>
    </source>
</evidence>
<dbReference type="PANTHER" id="PTHR43050:SF1">
    <property type="entry name" value="SERINE RACEMASE"/>
    <property type="match status" value="1"/>
</dbReference>
<accession>A0AAE0AZ75</accession>
<keyword evidence="8" id="KW-1185">Reference proteome</keyword>
<dbReference type="Pfam" id="PF00501">
    <property type="entry name" value="AMP-binding"/>
    <property type="match status" value="1"/>
</dbReference>
<organism evidence="7 8">
    <name type="scientific">Dipteronia sinensis</name>
    <dbReference type="NCBI Taxonomy" id="43782"/>
    <lineage>
        <taxon>Eukaryota</taxon>
        <taxon>Viridiplantae</taxon>
        <taxon>Streptophyta</taxon>
        <taxon>Embryophyta</taxon>
        <taxon>Tracheophyta</taxon>
        <taxon>Spermatophyta</taxon>
        <taxon>Magnoliopsida</taxon>
        <taxon>eudicotyledons</taxon>
        <taxon>Gunneridae</taxon>
        <taxon>Pentapetalae</taxon>
        <taxon>rosids</taxon>
        <taxon>malvids</taxon>
        <taxon>Sapindales</taxon>
        <taxon>Sapindaceae</taxon>
        <taxon>Hippocastanoideae</taxon>
        <taxon>Acereae</taxon>
        <taxon>Dipteronia</taxon>
    </lineage>
</organism>
<sequence>MENLTLTGLLRKAAKEFSNRRALSVSGKFDVTYSRLQELVEHAASLLVAHGVKPGDVVALVFPNTLEYVVMFLAVIRCRATAAPLNSAYTMEEFEFYLSDSESKLLITPREGIQTAKSAASKLNIPQELFFSNVNVFIKGPLFTFNRGAFKFRGACNAVLSLDDDEASKGVVTHSSGNHAAALALAAKMRGIPAYIVIPRNIPKCKVENVSGQGTISLEFLDQVPQPDTIIVPISGGGLISGVTLAAKSINPHIRILTEEPMGANDAAGRIITFPETNTAADGLRAFLGYLTCCSFLACRLPGVLIISLAMITFIYQSIPVRKL</sequence>
<dbReference type="GO" id="GO:0005524">
    <property type="term" value="F:ATP binding"/>
    <property type="evidence" value="ECO:0007669"/>
    <property type="project" value="TreeGrafter"/>
</dbReference>
<evidence type="ECO:0000259" key="6">
    <source>
        <dbReference type="Pfam" id="PF00501"/>
    </source>
</evidence>
<evidence type="ECO:0008006" key="9">
    <source>
        <dbReference type="Google" id="ProtNLM"/>
    </source>
</evidence>
<dbReference type="Gene3D" id="3.40.50.1100">
    <property type="match status" value="2"/>
</dbReference>